<dbReference type="EMBL" id="FQVN01000007">
    <property type="protein sequence ID" value="SHG21564.1"/>
    <property type="molecule type" value="Genomic_DNA"/>
</dbReference>
<keyword evidence="3 5" id="KW-0238">DNA-binding</keyword>
<dbReference type="InterPro" id="IPR051677">
    <property type="entry name" value="AfsR-DnrI-RedD_regulator"/>
</dbReference>
<evidence type="ECO:0000256" key="3">
    <source>
        <dbReference type="ARBA" id="ARBA00023125"/>
    </source>
</evidence>
<comment type="similarity">
    <text evidence="1">Belongs to the AfsR/DnrI/RedD regulatory family.</text>
</comment>
<evidence type="ECO:0000256" key="1">
    <source>
        <dbReference type="ARBA" id="ARBA00005820"/>
    </source>
</evidence>
<evidence type="ECO:0000259" key="6">
    <source>
        <dbReference type="PROSITE" id="PS51755"/>
    </source>
</evidence>
<sequence>MELGVLGPLHLSGGSVTSAPSARKLRTVLAMLMVHEGRPVQAAALMGELWGEGVPTSGATTLQTYILKLRKLLAQATGLSPAEVARRMLVTRAGGYLLDLGAAELDIRSYRELVAAGGEALALADDGSGVRRLTQALALWRGPAFVDVPVGRVLESRRCAYEESRLVVTEYLIDAKLRLGMSRELVSDLASLTVEHPLHEGLHARYMHVLHVCGRRASALEVFHRLRTRLVTELGLEPGEAVQRVHQAVLTANVELDVSARGDRPLGEILRTPA</sequence>
<dbReference type="PANTHER" id="PTHR35807">
    <property type="entry name" value="TRANSCRIPTIONAL REGULATOR REDD-RELATED"/>
    <property type="match status" value="1"/>
</dbReference>
<dbReference type="InterPro" id="IPR001867">
    <property type="entry name" value="OmpR/PhoB-type_DNA-bd"/>
</dbReference>
<dbReference type="InterPro" id="IPR011990">
    <property type="entry name" value="TPR-like_helical_dom_sf"/>
</dbReference>
<accession>A0A1M5HZV3</accession>
<dbReference type="InterPro" id="IPR016032">
    <property type="entry name" value="Sig_transdc_resp-reg_C-effctor"/>
</dbReference>
<dbReference type="STRING" id="2017.SAMN05444320_10736"/>
<dbReference type="InterPro" id="IPR036388">
    <property type="entry name" value="WH-like_DNA-bd_sf"/>
</dbReference>
<dbReference type="Pfam" id="PF03704">
    <property type="entry name" value="BTAD"/>
    <property type="match status" value="1"/>
</dbReference>
<dbReference type="AlphaFoldDB" id="A0A1M5HZV3"/>
<dbReference type="GO" id="GO:0000160">
    <property type="term" value="P:phosphorelay signal transduction system"/>
    <property type="evidence" value="ECO:0007669"/>
    <property type="project" value="InterPro"/>
</dbReference>
<reference evidence="7 8" key="1">
    <citation type="submission" date="2016-11" db="EMBL/GenBank/DDBJ databases">
        <authorList>
            <person name="Jaros S."/>
            <person name="Januszkiewicz K."/>
            <person name="Wedrychowicz H."/>
        </authorList>
    </citation>
    <scope>NUCLEOTIDE SEQUENCE [LARGE SCALE GENOMIC DNA]</scope>
    <source>
        <strain evidence="7 8">DSM 44523</strain>
    </source>
</reference>
<dbReference type="CDD" id="cd15831">
    <property type="entry name" value="BTAD"/>
    <property type="match status" value="1"/>
</dbReference>
<evidence type="ECO:0000313" key="8">
    <source>
        <dbReference type="Proteomes" id="UP000184501"/>
    </source>
</evidence>
<evidence type="ECO:0000313" key="7">
    <source>
        <dbReference type="EMBL" id="SHG21564.1"/>
    </source>
</evidence>
<evidence type="ECO:0000256" key="5">
    <source>
        <dbReference type="PROSITE-ProRule" id="PRU01091"/>
    </source>
</evidence>
<evidence type="ECO:0000256" key="4">
    <source>
        <dbReference type="ARBA" id="ARBA00023163"/>
    </source>
</evidence>
<dbReference type="Gene3D" id="1.10.10.10">
    <property type="entry name" value="Winged helix-like DNA-binding domain superfamily/Winged helix DNA-binding domain"/>
    <property type="match status" value="1"/>
</dbReference>
<dbReference type="GO" id="GO:0006355">
    <property type="term" value="P:regulation of DNA-templated transcription"/>
    <property type="evidence" value="ECO:0007669"/>
    <property type="project" value="InterPro"/>
</dbReference>
<name>A0A1M5HZV3_STRHI</name>
<keyword evidence="2" id="KW-0805">Transcription regulation</keyword>
<dbReference type="SMART" id="SM01043">
    <property type="entry name" value="BTAD"/>
    <property type="match status" value="1"/>
</dbReference>
<dbReference type="SUPFAM" id="SSF46894">
    <property type="entry name" value="C-terminal effector domain of the bipartite response regulators"/>
    <property type="match status" value="1"/>
</dbReference>
<evidence type="ECO:0000256" key="2">
    <source>
        <dbReference type="ARBA" id="ARBA00023015"/>
    </source>
</evidence>
<feature type="domain" description="OmpR/PhoB-type" evidence="6">
    <location>
        <begin position="1"/>
        <end position="100"/>
    </location>
</feature>
<proteinExistence type="inferred from homology"/>
<dbReference type="SMART" id="SM00862">
    <property type="entry name" value="Trans_reg_C"/>
    <property type="match status" value="1"/>
</dbReference>
<dbReference type="PROSITE" id="PS51755">
    <property type="entry name" value="OMPR_PHOB"/>
    <property type="match status" value="1"/>
</dbReference>
<organism evidence="7 8">
    <name type="scientific">Streptoalloteichus hindustanus</name>
    <dbReference type="NCBI Taxonomy" id="2017"/>
    <lineage>
        <taxon>Bacteria</taxon>
        <taxon>Bacillati</taxon>
        <taxon>Actinomycetota</taxon>
        <taxon>Actinomycetes</taxon>
        <taxon>Pseudonocardiales</taxon>
        <taxon>Pseudonocardiaceae</taxon>
        <taxon>Streptoalloteichus</taxon>
    </lineage>
</organism>
<dbReference type="SUPFAM" id="SSF48452">
    <property type="entry name" value="TPR-like"/>
    <property type="match status" value="1"/>
</dbReference>
<dbReference type="InterPro" id="IPR005158">
    <property type="entry name" value="BTAD"/>
</dbReference>
<protein>
    <submittedName>
        <fullName evidence="7">DNA-binding transcriptional activator of the SARP family</fullName>
    </submittedName>
</protein>
<keyword evidence="8" id="KW-1185">Reference proteome</keyword>
<dbReference type="Pfam" id="PF00486">
    <property type="entry name" value="Trans_reg_C"/>
    <property type="match status" value="1"/>
</dbReference>
<gene>
    <name evidence="7" type="ORF">SAMN05444320_10736</name>
</gene>
<feature type="DNA-binding region" description="OmpR/PhoB-type" evidence="5">
    <location>
        <begin position="1"/>
        <end position="100"/>
    </location>
</feature>
<keyword evidence="4" id="KW-0804">Transcription</keyword>
<dbReference type="GO" id="GO:0003677">
    <property type="term" value="F:DNA binding"/>
    <property type="evidence" value="ECO:0007669"/>
    <property type="project" value="UniProtKB-UniRule"/>
</dbReference>
<dbReference type="Gene3D" id="1.25.40.10">
    <property type="entry name" value="Tetratricopeptide repeat domain"/>
    <property type="match status" value="1"/>
</dbReference>
<dbReference type="Proteomes" id="UP000184501">
    <property type="component" value="Unassembled WGS sequence"/>
</dbReference>
<dbReference type="PANTHER" id="PTHR35807:SF1">
    <property type="entry name" value="TRANSCRIPTIONAL REGULATOR REDD"/>
    <property type="match status" value="1"/>
</dbReference>